<dbReference type="CDD" id="cd06171">
    <property type="entry name" value="Sigma70_r4"/>
    <property type="match status" value="1"/>
</dbReference>
<dbReference type="InterPro" id="IPR013325">
    <property type="entry name" value="RNA_pol_sigma_r2"/>
</dbReference>
<keyword evidence="3" id="KW-0731">Sigma factor</keyword>
<evidence type="ECO:0000313" key="8">
    <source>
        <dbReference type="Proteomes" id="UP000469346"/>
    </source>
</evidence>
<dbReference type="EMBL" id="JAAGRR010000097">
    <property type="protein sequence ID" value="NDY42905.1"/>
    <property type="molecule type" value="Genomic_DNA"/>
</dbReference>
<gene>
    <name evidence="7" type="ORF">G3N55_08635</name>
</gene>
<evidence type="ECO:0000259" key="6">
    <source>
        <dbReference type="Pfam" id="PF08281"/>
    </source>
</evidence>
<keyword evidence="7" id="KW-0808">Transferase</keyword>
<dbReference type="PANTHER" id="PTHR43133">
    <property type="entry name" value="RNA POLYMERASE ECF-TYPE SIGMA FACTO"/>
    <property type="match status" value="1"/>
</dbReference>
<comment type="similarity">
    <text evidence="1">Belongs to the sigma-70 factor family. ECF subfamily.</text>
</comment>
<protein>
    <submittedName>
        <fullName evidence="7">RNA polymerase sigma factor</fullName>
        <ecNumber evidence="7">2.7.7.6</ecNumber>
    </submittedName>
</protein>
<feature type="domain" description="RNA polymerase sigma factor 70 region 4 type 2" evidence="6">
    <location>
        <begin position="136"/>
        <end position="185"/>
    </location>
</feature>
<evidence type="ECO:0000256" key="5">
    <source>
        <dbReference type="SAM" id="MobiDB-lite"/>
    </source>
</evidence>
<evidence type="ECO:0000256" key="4">
    <source>
        <dbReference type="ARBA" id="ARBA00023163"/>
    </source>
</evidence>
<evidence type="ECO:0000256" key="1">
    <source>
        <dbReference type="ARBA" id="ARBA00010641"/>
    </source>
</evidence>
<comment type="caution">
    <text evidence="7">The sequence shown here is derived from an EMBL/GenBank/DDBJ whole genome shotgun (WGS) entry which is preliminary data.</text>
</comment>
<reference evidence="7 8" key="1">
    <citation type="submission" date="2020-02" db="EMBL/GenBank/DDBJ databases">
        <title>Comparative genomics of sulfur disproportionating microorganisms.</title>
        <authorList>
            <person name="Ward L.M."/>
            <person name="Bertran E."/>
            <person name="Johnston D.T."/>
        </authorList>
    </citation>
    <scope>NUCLEOTIDE SEQUENCE [LARGE SCALE GENOMIC DNA]</scope>
    <source>
        <strain evidence="7 8">DSM 100025</strain>
    </source>
</reference>
<dbReference type="NCBIfam" id="NF006550">
    <property type="entry name" value="PRK09047.1"/>
    <property type="match status" value="1"/>
</dbReference>
<sequence>MQEAFGVPETGGADPDRRAALDRFLGEVQVRAFRMAHFATGDREEALDIVQDAMFALVRGYGGRPPAEWRPLFFRVLQNRIRDWHRRTAVRRRWRRWLHGPDREGEGAAAGDPLQEVADPGGRDPSDAAADRAARDALERAIRELPLRQQQAFLLRAWEGLGVAETAAAMGCSEGSVKTHYSRAVHALRRRLEAYRP</sequence>
<keyword evidence="4" id="KW-0804">Transcription</keyword>
<dbReference type="InterPro" id="IPR013324">
    <property type="entry name" value="RNA_pol_sigma_r3/r4-like"/>
</dbReference>
<dbReference type="Proteomes" id="UP000469346">
    <property type="component" value="Unassembled WGS sequence"/>
</dbReference>
<feature type="region of interest" description="Disordered" evidence="5">
    <location>
        <begin position="101"/>
        <end position="129"/>
    </location>
</feature>
<dbReference type="InterPro" id="IPR013249">
    <property type="entry name" value="RNA_pol_sigma70_r4_t2"/>
</dbReference>
<dbReference type="InterPro" id="IPR039425">
    <property type="entry name" value="RNA_pol_sigma-70-like"/>
</dbReference>
<dbReference type="Pfam" id="PF08281">
    <property type="entry name" value="Sigma70_r4_2"/>
    <property type="match status" value="1"/>
</dbReference>
<dbReference type="GO" id="GO:0006352">
    <property type="term" value="P:DNA-templated transcription initiation"/>
    <property type="evidence" value="ECO:0007669"/>
    <property type="project" value="InterPro"/>
</dbReference>
<dbReference type="SUPFAM" id="SSF88946">
    <property type="entry name" value="Sigma2 domain of RNA polymerase sigma factors"/>
    <property type="match status" value="1"/>
</dbReference>
<keyword evidence="2" id="KW-0805">Transcription regulation</keyword>
<organism evidence="7 8">
    <name type="scientific">Dissulfurirhabdus thermomarina</name>
    <dbReference type="NCBI Taxonomy" id="1765737"/>
    <lineage>
        <taxon>Bacteria</taxon>
        <taxon>Deltaproteobacteria</taxon>
        <taxon>Dissulfurirhabdaceae</taxon>
        <taxon>Dissulfurirhabdus</taxon>
    </lineage>
</organism>
<dbReference type="GO" id="GO:0003899">
    <property type="term" value="F:DNA-directed RNA polymerase activity"/>
    <property type="evidence" value="ECO:0007669"/>
    <property type="project" value="UniProtKB-EC"/>
</dbReference>
<evidence type="ECO:0000256" key="2">
    <source>
        <dbReference type="ARBA" id="ARBA00023015"/>
    </source>
</evidence>
<dbReference type="Gene3D" id="1.10.10.10">
    <property type="entry name" value="Winged helix-like DNA-binding domain superfamily/Winged helix DNA-binding domain"/>
    <property type="match status" value="1"/>
</dbReference>
<dbReference type="InterPro" id="IPR014284">
    <property type="entry name" value="RNA_pol_sigma-70_dom"/>
</dbReference>
<dbReference type="InterPro" id="IPR036388">
    <property type="entry name" value="WH-like_DNA-bd_sf"/>
</dbReference>
<dbReference type="NCBIfam" id="TIGR02937">
    <property type="entry name" value="sigma70-ECF"/>
    <property type="match status" value="1"/>
</dbReference>
<accession>A0A6N9TNS2</accession>
<dbReference type="Gene3D" id="1.10.1740.10">
    <property type="match status" value="1"/>
</dbReference>
<evidence type="ECO:0000313" key="7">
    <source>
        <dbReference type="EMBL" id="NDY42905.1"/>
    </source>
</evidence>
<dbReference type="EC" id="2.7.7.6" evidence="7"/>
<dbReference type="PANTHER" id="PTHR43133:SF64">
    <property type="entry name" value="ECF SIGMA FACTOR"/>
    <property type="match status" value="1"/>
</dbReference>
<name>A0A6N9TNS2_DISTH</name>
<keyword evidence="8" id="KW-1185">Reference proteome</keyword>
<dbReference type="GO" id="GO:0003677">
    <property type="term" value="F:DNA binding"/>
    <property type="evidence" value="ECO:0007669"/>
    <property type="project" value="InterPro"/>
</dbReference>
<proteinExistence type="inferred from homology"/>
<keyword evidence="7" id="KW-0548">Nucleotidyltransferase</keyword>
<dbReference type="SUPFAM" id="SSF88659">
    <property type="entry name" value="Sigma3 and sigma4 domains of RNA polymerase sigma factors"/>
    <property type="match status" value="1"/>
</dbReference>
<dbReference type="GO" id="GO:0016987">
    <property type="term" value="F:sigma factor activity"/>
    <property type="evidence" value="ECO:0007669"/>
    <property type="project" value="UniProtKB-KW"/>
</dbReference>
<evidence type="ECO:0000256" key="3">
    <source>
        <dbReference type="ARBA" id="ARBA00023082"/>
    </source>
</evidence>
<dbReference type="AlphaFoldDB" id="A0A6N9TNS2"/>
<dbReference type="RefSeq" id="WP_163299032.1">
    <property type="nucleotide sequence ID" value="NZ_JAAGRR010000097.1"/>
</dbReference>